<dbReference type="AlphaFoldDB" id="A0A537JCG8"/>
<dbReference type="EMBL" id="VBAN01000219">
    <property type="protein sequence ID" value="TMI81180.1"/>
    <property type="molecule type" value="Genomic_DNA"/>
</dbReference>
<keyword evidence="1" id="KW-1133">Transmembrane helix</keyword>
<accession>A0A537JCG8</accession>
<reference evidence="2 3" key="1">
    <citation type="journal article" date="2019" name="Nat. Microbiol.">
        <title>Mediterranean grassland soil C-N compound turnover is dependent on rainfall and depth, and is mediated by genomically divergent microorganisms.</title>
        <authorList>
            <person name="Diamond S."/>
            <person name="Andeer P.F."/>
            <person name="Li Z."/>
            <person name="Crits-Christoph A."/>
            <person name="Burstein D."/>
            <person name="Anantharaman K."/>
            <person name="Lane K.R."/>
            <person name="Thomas B.C."/>
            <person name="Pan C."/>
            <person name="Northen T.R."/>
            <person name="Banfield J.F."/>
        </authorList>
    </citation>
    <scope>NUCLEOTIDE SEQUENCE [LARGE SCALE GENOMIC DNA]</scope>
    <source>
        <strain evidence="2">NP_6</strain>
    </source>
</reference>
<name>A0A537JCG8_9BACT</name>
<evidence type="ECO:0000313" key="2">
    <source>
        <dbReference type="EMBL" id="TMI81180.1"/>
    </source>
</evidence>
<feature type="transmembrane region" description="Helical" evidence="1">
    <location>
        <begin position="20"/>
        <end position="41"/>
    </location>
</feature>
<protein>
    <recommendedName>
        <fullName evidence="4">Prepilin-type N-terminal cleavage/methylation domain-containing protein</fullName>
    </recommendedName>
</protein>
<dbReference type="Proteomes" id="UP000318093">
    <property type="component" value="Unassembled WGS sequence"/>
</dbReference>
<keyword evidence="1" id="KW-0472">Membrane</keyword>
<sequence>MSTQGKPLTLPGGRDRGYALYEVLIALALMGLVSLSVFAAFKAGDTAWATSVQFVAEQQNARMLLNTVSRAVRMVGYQYTGGNPPVIDGQASSLAFYADIDGDGTIECYRHYRSGTAVYEAVVQGASCASSILTAAGAPLTAANEAQSLAVNNLTFTYYSAADLGGALLSTPLSTGNAYLARRIDISVTVKGVKSAGPPFTIDTQAVFRIGR</sequence>
<proteinExistence type="predicted"/>
<organism evidence="2 3">
    <name type="scientific">Candidatus Segetimicrobium genomatis</name>
    <dbReference type="NCBI Taxonomy" id="2569760"/>
    <lineage>
        <taxon>Bacteria</taxon>
        <taxon>Bacillati</taxon>
        <taxon>Candidatus Sysuimicrobiota</taxon>
        <taxon>Candidatus Sysuimicrobiia</taxon>
        <taxon>Candidatus Sysuimicrobiales</taxon>
        <taxon>Candidatus Segetimicrobiaceae</taxon>
        <taxon>Candidatus Segetimicrobium</taxon>
    </lineage>
</organism>
<evidence type="ECO:0008006" key="4">
    <source>
        <dbReference type="Google" id="ProtNLM"/>
    </source>
</evidence>
<evidence type="ECO:0000256" key="1">
    <source>
        <dbReference type="SAM" id="Phobius"/>
    </source>
</evidence>
<gene>
    <name evidence="2" type="ORF">E6H03_07310</name>
</gene>
<evidence type="ECO:0000313" key="3">
    <source>
        <dbReference type="Proteomes" id="UP000318093"/>
    </source>
</evidence>
<keyword evidence="1" id="KW-0812">Transmembrane</keyword>
<comment type="caution">
    <text evidence="2">The sequence shown here is derived from an EMBL/GenBank/DDBJ whole genome shotgun (WGS) entry which is preliminary data.</text>
</comment>